<dbReference type="SMART" id="SM00312">
    <property type="entry name" value="PX"/>
    <property type="match status" value="1"/>
</dbReference>
<dbReference type="InterPro" id="IPR008271">
    <property type="entry name" value="Ser/Thr_kinase_AS"/>
</dbReference>
<keyword evidence="5" id="KW-0547">Nucleotide-binding</keyword>
<evidence type="ECO:0000256" key="2">
    <source>
        <dbReference type="ARBA" id="ARBA00022527"/>
    </source>
</evidence>
<evidence type="ECO:0000256" key="1">
    <source>
        <dbReference type="ARBA" id="ARBA00009903"/>
    </source>
</evidence>
<dbReference type="Gene3D" id="3.40.50.300">
    <property type="entry name" value="P-loop containing nucleotide triphosphate hydrolases"/>
    <property type="match status" value="1"/>
</dbReference>
<dbReference type="CDD" id="cd06870">
    <property type="entry name" value="PX_CISK"/>
    <property type="match status" value="1"/>
</dbReference>
<dbReference type="FunFam" id="3.30.1520.10:FF:000018">
    <property type="entry name" value="Non-specific serine/threonine protein kinase"/>
    <property type="match status" value="1"/>
</dbReference>
<dbReference type="InterPro" id="IPR037900">
    <property type="entry name" value="CISK_PX"/>
</dbReference>
<dbReference type="STRING" id="84645.A0A498N4U1"/>
<sequence>MEEQPSCPNVSIPCSNEQRDKKKRYTVYKVIVSVGRQEWFVFRRYAEFDKLYNTLKKQFPALNLKIPAKRIFGDNFDPEFIKHRKAGLHEFIQKIVSHPQLCNHPDVKDFLQMDKSKNFSDASEDEDDKSTSTSRNINLGPSANLQAKPTDFDFLKVIGKGSFGKLFFHLQKERTFPEPRAKFYIAEMASALGYLHSLNIVYRDLKPENILLDSQPPFYSRDTHEMYDNILHKELVMRPGASTAAWSILQALLEKDHTRRLGSRDDFNEVKRHEFFSSINWYDLEQKKLPPPFNPSVESQYDISNFDPEFTEETVPNSVCYSSGHSIVNASVMEADDAFLGFSYAPPSEDSFLSGGLNKLIEDCKVFKDAQQMEAVYRFSFDVNPSDVLELDATLGDCILHDPVKAVALFQSVNVVLKPTHLPPFPNYCLDLSEFPRGYGPMRPLALEGLVIAMTRVTKYTQGARFLCSEEKCPCSRGPCLVSNNFQNLHTATACSPWRFAAIVVNSFASTVIPPGLYNTLKLALLLSLVQTEDNPDSPNHLNVLALTSDALIIDRLMRYSLLLASRGIYHPLTGELLASLSRDEHGAGTANIHAALESRTVSVFIPAKKYGDDMDQQLSFPIRCNFWALADAALPSKRTARCDNVVLGSVEMGSVPLQLAESFGLVVQCRETGSNHPLLCMTAHTLRQAMSPGEPLYPASMQFTTQDYKELLAYARELKVDMSPEAERMIHGYYMASRRVRSDSTQRSAVSVTSVKLLITLAQAHTKLSLRTQVMEEDAVIAVLLCESSVTLKHALHYCFIVRIKPLLQLGYRCYMLQSWNEKVCFGNAGASALVFPPDAVFPCALRDLDSLNQRDLLLEESRKQILHFVQNYTTCTEE</sequence>
<keyword evidence="4" id="KW-0808">Transferase</keyword>
<protein>
    <submittedName>
        <fullName evidence="12">MCM domain-containing 2</fullName>
    </submittedName>
</protein>
<dbReference type="SUPFAM" id="SSF64268">
    <property type="entry name" value="PX domain"/>
    <property type="match status" value="1"/>
</dbReference>
<dbReference type="Pfam" id="PF26063">
    <property type="entry name" value="MCMDC2_N"/>
    <property type="match status" value="1"/>
</dbReference>
<dbReference type="PROSITE" id="PS51285">
    <property type="entry name" value="AGC_KINASE_CTER"/>
    <property type="match status" value="1"/>
</dbReference>
<name>A0A498N4U1_LABRO</name>
<gene>
    <name evidence="12" type="ORF">ROHU_020586</name>
</gene>
<evidence type="ECO:0000313" key="13">
    <source>
        <dbReference type="Proteomes" id="UP000290572"/>
    </source>
</evidence>
<dbReference type="Pfam" id="PF17855">
    <property type="entry name" value="MCM_lid"/>
    <property type="match status" value="1"/>
</dbReference>
<evidence type="ECO:0000256" key="8">
    <source>
        <dbReference type="SAM" id="MobiDB-lite"/>
    </source>
</evidence>
<dbReference type="InterPro" id="IPR036871">
    <property type="entry name" value="PX_dom_sf"/>
</dbReference>
<dbReference type="InterPro" id="IPR000719">
    <property type="entry name" value="Prot_kinase_dom"/>
</dbReference>
<dbReference type="InterPro" id="IPR001683">
    <property type="entry name" value="PX_dom"/>
</dbReference>
<dbReference type="SMART" id="SM00220">
    <property type="entry name" value="S_TKc"/>
    <property type="match status" value="1"/>
</dbReference>
<dbReference type="Gene3D" id="1.10.510.10">
    <property type="entry name" value="Transferase(Phosphotransferase) domain 1"/>
    <property type="match status" value="2"/>
</dbReference>
<comment type="caution">
    <text evidence="12">The sequence shown here is derived from an EMBL/GenBank/DDBJ whole genome shotgun (WGS) entry which is preliminary data.</text>
</comment>
<keyword evidence="2" id="KW-0723">Serine/threonine-protein kinase</keyword>
<comment type="similarity">
    <text evidence="1">Belongs to the protein kinase superfamily. AGC Ser/Thr protein kinase family.</text>
</comment>
<dbReference type="Gene3D" id="3.30.1520.10">
    <property type="entry name" value="Phox-like domain"/>
    <property type="match status" value="1"/>
</dbReference>
<dbReference type="InterPro" id="IPR027417">
    <property type="entry name" value="P-loop_NTPase"/>
</dbReference>
<feature type="domain" description="PX" evidence="10">
    <location>
        <begin position="6"/>
        <end position="118"/>
    </location>
</feature>
<evidence type="ECO:0000259" key="9">
    <source>
        <dbReference type="PROSITE" id="PS50011"/>
    </source>
</evidence>
<dbReference type="GO" id="GO:0035091">
    <property type="term" value="F:phosphatidylinositol binding"/>
    <property type="evidence" value="ECO:0007669"/>
    <property type="project" value="InterPro"/>
</dbReference>
<dbReference type="PANTHER" id="PTHR24351">
    <property type="entry name" value="RIBOSOMAL PROTEIN S6 KINASE"/>
    <property type="match status" value="1"/>
</dbReference>
<dbReference type="PROSITE" id="PS50011">
    <property type="entry name" value="PROTEIN_KINASE_DOM"/>
    <property type="match status" value="1"/>
</dbReference>
<evidence type="ECO:0000259" key="10">
    <source>
        <dbReference type="PROSITE" id="PS50195"/>
    </source>
</evidence>
<feature type="region of interest" description="Disordered" evidence="8">
    <location>
        <begin position="119"/>
        <end position="142"/>
    </location>
</feature>
<accession>A0A498N4U1</accession>
<dbReference type="Gene3D" id="3.30.200.20">
    <property type="entry name" value="Phosphorylase Kinase, domain 1"/>
    <property type="match status" value="1"/>
</dbReference>
<proteinExistence type="inferred from homology"/>
<dbReference type="Pfam" id="PF00787">
    <property type="entry name" value="PX"/>
    <property type="match status" value="1"/>
</dbReference>
<evidence type="ECO:0000259" key="11">
    <source>
        <dbReference type="PROSITE" id="PS51285"/>
    </source>
</evidence>
<dbReference type="PROSITE" id="PS00108">
    <property type="entry name" value="PROTEIN_KINASE_ST"/>
    <property type="match status" value="1"/>
</dbReference>
<dbReference type="InterPro" id="IPR017892">
    <property type="entry name" value="Pkinase_C"/>
</dbReference>
<organism evidence="12 13">
    <name type="scientific">Labeo rohita</name>
    <name type="common">Indian major carp</name>
    <name type="synonym">Cyprinus rohita</name>
    <dbReference type="NCBI Taxonomy" id="84645"/>
    <lineage>
        <taxon>Eukaryota</taxon>
        <taxon>Metazoa</taxon>
        <taxon>Chordata</taxon>
        <taxon>Craniata</taxon>
        <taxon>Vertebrata</taxon>
        <taxon>Euteleostomi</taxon>
        <taxon>Actinopterygii</taxon>
        <taxon>Neopterygii</taxon>
        <taxon>Teleostei</taxon>
        <taxon>Ostariophysi</taxon>
        <taxon>Cypriniformes</taxon>
        <taxon>Cyprinidae</taxon>
        <taxon>Labeoninae</taxon>
        <taxon>Labeonini</taxon>
        <taxon>Labeo</taxon>
    </lineage>
</organism>
<dbReference type="PROSITE" id="PS50195">
    <property type="entry name" value="PX"/>
    <property type="match status" value="1"/>
</dbReference>
<dbReference type="SMART" id="SM00133">
    <property type="entry name" value="S_TK_X"/>
    <property type="match status" value="1"/>
</dbReference>
<dbReference type="Pfam" id="PF00069">
    <property type="entry name" value="Pkinase"/>
    <property type="match status" value="1"/>
</dbReference>
<reference evidence="12 13" key="1">
    <citation type="submission" date="2018-03" db="EMBL/GenBank/DDBJ databases">
        <title>Draft genome sequence of Rohu Carp (Labeo rohita).</title>
        <authorList>
            <person name="Das P."/>
            <person name="Kushwaha B."/>
            <person name="Joshi C.G."/>
            <person name="Kumar D."/>
            <person name="Nagpure N.S."/>
            <person name="Sahoo L."/>
            <person name="Das S.P."/>
            <person name="Bit A."/>
            <person name="Patnaik S."/>
            <person name="Meher P.K."/>
            <person name="Jayasankar P."/>
            <person name="Koringa P.G."/>
            <person name="Patel N.V."/>
            <person name="Hinsu A.T."/>
            <person name="Kumar R."/>
            <person name="Pandey M."/>
            <person name="Agarwal S."/>
            <person name="Srivastava S."/>
            <person name="Singh M."/>
            <person name="Iquebal M.A."/>
            <person name="Jaiswal S."/>
            <person name="Angadi U.B."/>
            <person name="Kumar N."/>
            <person name="Raza M."/>
            <person name="Shah T.M."/>
            <person name="Rai A."/>
            <person name="Jena J.K."/>
        </authorList>
    </citation>
    <scope>NUCLEOTIDE SEQUENCE [LARGE SCALE GENOMIC DNA]</scope>
    <source>
        <strain evidence="12">DASCIFA01</strain>
        <tissue evidence="12">Testis</tissue>
    </source>
</reference>
<dbReference type="AlphaFoldDB" id="A0A498N4U1"/>
<dbReference type="FunFam" id="1.10.510.10:FF:000512">
    <property type="entry name" value="AKT serine/threonine kinase 1"/>
    <property type="match status" value="1"/>
</dbReference>
<dbReference type="GO" id="GO:0004674">
    <property type="term" value="F:protein serine/threonine kinase activity"/>
    <property type="evidence" value="ECO:0007669"/>
    <property type="project" value="UniProtKB-KW"/>
</dbReference>
<feature type="domain" description="Protein kinase" evidence="9">
    <location>
        <begin position="28"/>
        <end position="404"/>
    </location>
</feature>
<dbReference type="EMBL" id="QBIY01012216">
    <property type="protein sequence ID" value="RXN26684.1"/>
    <property type="molecule type" value="Genomic_DNA"/>
</dbReference>
<keyword evidence="13" id="KW-1185">Reference proteome</keyword>
<keyword evidence="6" id="KW-0418">Kinase</keyword>
<dbReference type="Pfam" id="PF00433">
    <property type="entry name" value="Pkinase_C"/>
    <property type="match status" value="1"/>
</dbReference>
<keyword evidence="3" id="KW-0597">Phosphoprotein</keyword>
<keyword evidence="7" id="KW-0067">ATP-binding</keyword>
<evidence type="ECO:0000256" key="4">
    <source>
        <dbReference type="ARBA" id="ARBA00022679"/>
    </source>
</evidence>
<dbReference type="SUPFAM" id="SSF56112">
    <property type="entry name" value="Protein kinase-like (PK-like)"/>
    <property type="match status" value="1"/>
</dbReference>
<evidence type="ECO:0000313" key="12">
    <source>
        <dbReference type="EMBL" id="RXN26684.1"/>
    </source>
</evidence>
<evidence type="ECO:0000256" key="3">
    <source>
        <dbReference type="ARBA" id="ARBA00022553"/>
    </source>
</evidence>
<evidence type="ECO:0000256" key="7">
    <source>
        <dbReference type="ARBA" id="ARBA00022840"/>
    </source>
</evidence>
<dbReference type="Proteomes" id="UP000290572">
    <property type="component" value="Unassembled WGS sequence"/>
</dbReference>
<dbReference type="GO" id="GO:0005524">
    <property type="term" value="F:ATP binding"/>
    <property type="evidence" value="ECO:0007669"/>
    <property type="project" value="UniProtKB-KW"/>
</dbReference>
<feature type="domain" description="AGC-kinase C-terminal" evidence="11">
    <location>
        <begin position="277"/>
        <end position="354"/>
    </location>
</feature>
<dbReference type="InterPro" id="IPR011009">
    <property type="entry name" value="Kinase-like_dom_sf"/>
</dbReference>
<dbReference type="InterPro" id="IPR041562">
    <property type="entry name" value="MCM_lid"/>
</dbReference>
<evidence type="ECO:0000256" key="6">
    <source>
        <dbReference type="ARBA" id="ARBA00022777"/>
    </source>
</evidence>
<dbReference type="InterPro" id="IPR000961">
    <property type="entry name" value="AGC-kinase_C"/>
</dbReference>
<evidence type="ECO:0000256" key="5">
    <source>
        <dbReference type="ARBA" id="ARBA00022741"/>
    </source>
</evidence>
<dbReference type="InterPro" id="IPR058769">
    <property type="entry name" value="MCMDC2_N"/>
</dbReference>